<evidence type="ECO:0000256" key="3">
    <source>
        <dbReference type="ARBA" id="ARBA00022833"/>
    </source>
</evidence>
<keyword evidence="2 4" id="KW-0863">Zinc-finger</keyword>
<dbReference type="PROSITE" id="PS01359">
    <property type="entry name" value="ZF_PHD_1"/>
    <property type="match status" value="1"/>
</dbReference>
<feature type="compositionally biased region" description="Basic and acidic residues" evidence="5">
    <location>
        <begin position="23"/>
        <end position="49"/>
    </location>
</feature>
<dbReference type="PANTHER" id="PTHR47636:SF1">
    <property type="entry name" value="TRANSCRIPTIONAL REGULATORY PROTEIN RCO1"/>
    <property type="match status" value="1"/>
</dbReference>
<feature type="compositionally biased region" description="Low complexity" evidence="5">
    <location>
        <begin position="1265"/>
        <end position="1277"/>
    </location>
</feature>
<feature type="compositionally biased region" description="Basic residues" evidence="5">
    <location>
        <begin position="345"/>
        <end position="354"/>
    </location>
</feature>
<organism evidence="7 8">
    <name type="scientific">Cyphellophora europaea (strain CBS 101466)</name>
    <name type="common">Phialophora europaea</name>
    <dbReference type="NCBI Taxonomy" id="1220924"/>
    <lineage>
        <taxon>Eukaryota</taxon>
        <taxon>Fungi</taxon>
        <taxon>Dikarya</taxon>
        <taxon>Ascomycota</taxon>
        <taxon>Pezizomycotina</taxon>
        <taxon>Eurotiomycetes</taxon>
        <taxon>Chaetothyriomycetidae</taxon>
        <taxon>Chaetothyriales</taxon>
        <taxon>Cyphellophoraceae</taxon>
        <taxon>Cyphellophora</taxon>
    </lineage>
</organism>
<keyword evidence="8" id="KW-1185">Reference proteome</keyword>
<evidence type="ECO:0000256" key="1">
    <source>
        <dbReference type="ARBA" id="ARBA00022723"/>
    </source>
</evidence>
<feature type="compositionally biased region" description="Acidic residues" evidence="5">
    <location>
        <begin position="547"/>
        <end position="556"/>
    </location>
</feature>
<keyword evidence="3" id="KW-0862">Zinc</keyword>
<dbReference type="GO" id="GO:0008270">
    <property type="term" value="F:zinc ion binding"/>
    <property type="evidence" value="ECO:0007669"/>
    <property type="project" value="UniProtKB-KW"/>
</dbReference>
<feature type="compositionally biased region" description="Polar residues" evidence="5">
    <location>
        <begin position="1332"/>
        <end position="1342"/>
    </location>
</feature>
<dbReference type="Pfam" id="PF00628">
    <property type="entry name" value="PHD"/>
    <property type="match status" value="2"/>
</dbReference>
<feature type="compositionally biased region" description="Low complexity" evidence="5">
    <location>
        <begin position="355"/>
        <end position="369"/>
    </location>
</feature>
<feature type="compositionally biased region" description="Pro residues" evidence="5">
    <location>
        <begin position="566"/>
        <end position="577"/>
    </location>
</feature>
<feature type="region of interest" description="Disordered" evidence="5">
    <location>
        <begin position="1064"/>
        <end position="1158"/>
    </location>
</feature>
<evidence type="ECO:0000256" key="4">
    <source>
        <dbReference type="PROSITE-ProRule" id="PRU00146"/>
    </source>
</evidence>
<feature type="compositionally biased region" description="Low complexity" evidence="5">
    <location>
        <begin position="317"/>
        <end position="328"/>
    </location>
</feature>
<dbReference type="InterPro" id="IPR011011">
    <property type="entry name" value="Znf_FYVE_PHD"/>
</dbReference>
<dbReference type="GO" id="GO:0032221">
    <property type="term" value="C:Rpd3S complex"/>
    <property type="evidence" value="ECO:0007669"/>
    <property type="project" value="TreeGrafter"/>
</dbReference>
<dbReference type="InterPro" id="IPR013083">
    <property type="entry name" value="Znf_RING/FYVE/PHD"/>
</dbReference>
<dbReference type="InParanoid" id="W2RSU5"/>
<feature type="compositionally biased region" description="Basic and acidic residues" evidence="5">
    <location>
        <begin position="1064"/>
        <end position="1086"/>
    </location>
</feature>
<feature type="region of interest" description="Disordered" evidence="5">
    <location>
        <begin position="287"/>
        <end position="471"/>
    </location>
</feature>
<feature type="region of interest" description="Disordered" evidence="5">
    <location>
        <begin position="484"/>
        <end position="622"/>
    </location>
</feature>
<feature type="compositionally biased region" description="Basic and acidic residues" evidence="5">
    <location>
        <begin position="1391"/>
        <end position="1404"/>
    </location>
</feature>
<evidence type="ECO:0000256" key="2">
    <source>
        <dbReference type="ARBA" id="ARBA00022771"/>
    </source>
</evidence>
<dbReference type="STRING" id="1220924.W2RSU5"/>
<feature type="compositionally biased region" description="Basic and acidic residues" evidence="5">
    <location>
        <begin position="1343"/>
        <end position="1374"/>
    </location>
</feature>
<dbReference type="GeneID" id="19973156"/>
<dbReference type="InterPro" id="IPR001965">
    <property type="entry name" value="Znf_PHD"/>
</dbReference>
<feature type="region of interest" description="Disordered" evidence="5">
    <location>
        <begin position="86"/>
        <end position="186"/>
    </location>
</feature>
<evidence type="ECO:0000313" key="8">
    <source>
        <dbReference type="Proteomes" id="UP000030752"/>
    </source>
</evidence>
<dbReference type="InterPro" id="IPR052819">
    <property type="entry name" value="Chromatin_regulatory_protein"/>
</dbReference>
<keyword evidence="1" id="KW-0479">Metal-binding</keyword>
<feature type="compositionally biased region" description="Pro residues" evidence="5">
    <location>
        <begin position="1145"/>
        <end position="1157"/>
    </location>
</feature>
<dbReference type="eggNOG" id="KOG4299">
    <property type="taxonomic scope" value="Eukaryota"/>
</dbReference>
<dbReference type="OrthoDB" id="5876363at2759"/>
<feature type="region of interest" description="Disordered" evidence="5">
    <location>
        <begin position="927"/>
        <end position="948"/>
    </location>
</feature>
<feature type="compositionally biased region" description="Polar residues" evidence="5">
    <location>
        <begin position="1109"/>
        <end position="1120"/>
    </location>
</feature>
<dbReference type="Proteomes" id="UP000030752">
    <property type="component" value="Unassembled WGS sequence"/>
</dbReference>
<feature type="compositionally biased region" description="Basic and acidic residues" evidence="5">
    <location>
        <begin position="437"/>
        <end position="450"/>
    </location>
</feature>
<dbReference type="HOGENOM" id="CLU_001648_1_0_1"/>
<reference evidence="7 8" key="1">
    <citation type="submission" date="2013-03" db="EMBL/GenBank/DDBJ databases">
        <title>The Genome Sequence of Phialophora europaea CBS 101466.</title>
        <authorList>
            <consortium name="The Broad Institute Genomics Platform"/>
            <person name="Cuomo C."/>
            <person name="de Hoog S."/>
            <person name="Gorbushina A."/>
            <person name="Walker B."/>
            <person name="Young S.K."/>
            <person name="Zeng Q."/>
            <person name="Gargeya S."/>
            <person name="Fitzgerald M."/>
            <person name="Haas B."/>
            <person name="Abouelleil A."/>
            <person name="Allen A.W."/>
            <person name="Alvarado L."/>
            <person name="Arachchi H.M."/>
            <person name="Berlin A.M."/>
            <person name="Chapman S.B."/>
            <person name="Gainer-Dewar J."/>
            <person name="Goldberg J."/>
            <person name="Griggs A."/>
            <person name="Gujja S."/>
            <person name="Hansen M."/>
            <person name="Howarth C."/>
            <person name="Imamovic A."/>
            <person name="Ireland A."/>
            <person name="Larimer J."/>
            <person name="McCowan C."/>
            <person name="Murphy C."/>
            <person name="Pearson M."/>
            <person name="Poon T.W."/>
            <person name="Priest M."/>
            <person name="Roberts A."/>
            <person name="Saif S."/>
            <person name="Shea T."/>
            <person name="Sisk P."/>
            <person name="Sykes S."/>
            <person name="Wortman J."/>
            <person name="Nusbaum C."/>
            <person name="Birren B."/>
        </authorList>
    </citation>
    <scope>NUCLEOTIDE SEQUENCE [LARGE SCALE GENOMIC DNA]</scope>
    <source>
        <strain evidence="7 8">CBS 101466</strain>
    </source>
</reference>
<gene>
    <name evidence="7" type="ORF">HMPREF1541_05817</name>
</gene>
<dbReference type="InterPro" id="IPR019787">
    <property type="entry name" value="Znf_PHD-finger"/>
</dbReference>
<evidence type="ECO:0000313" key="7">
    <source>
        <dbReference type="EMBL" id="ETN39591.1"/>
    </source>
</evidence>
<feature type="domain" description="PHD-type" evidence="6">
    <location>
        <begin position="645"/>
        <end position="694"/>
    </location>
</feature>
<feature type="compositionally biased region" description="Polar residues" evidence="5">
    <location>
        <begin position="405"/>
        <end position="435"/>
    </location>
</feature>
<dbReference type="InterPro" id="IPR019786">
    <property type="entry name" value="Zinc_finger_PHD-type_CS"/>
</dbReference>
<protein>
    <recommendedName>
        <fullName evidence="6">PHD-type domain-containing protein</fullName>
    </recommendedName>
</protein>
<dbReference type="SMART" id="SM00249">
    <property type="entry name" value="PHD"/>
    <property type="match status" value="2"/>
</dbReference>
<accession>W2RSU5</accession>
<dbReference type="PROSITE" id="PS50016">
    <property type="entry name" value="ZF_PHD_2"/>
    <property type="match status" value="1"/>
</dbReference>
<feature type="region of interest" description="Disordered" evidence="5">
    <location>
        <begin position="845"/>
        <end position="870"/>
    </location>
</feature>
<feature type="compositionally biased region" description="Low complexity" evidence="5">
    <location>
        <begin position="160"/>
        <end position="184"/>
    </location>
</feature>
<feature type="region of interest" description="Disordered" evidence="5">
    <location>
        <begin position="1"/>
        <end position="60"/>
    </location>
</feature>
<dbReference type="VEuPathDB" id="FungiDB:HMPREF1541_05817"/>
<dbReference type="EMBL" id="KB822721">
    <property type="protein sequence ID" value="ETN39591.1"/>
    <property type="molecule type" value="Genomic_DNA"/>
</dbReference>
<name>W2RSU5_CYPE1</name>
<evidence type="ECO:0000256" key="5">
    <source>
        <dbReference type="SAM" id="MobiDB-lite"/>
    </source>
</evidence>
<feature type="compositionally biased region" description="Basic and acidic residues" evidence="5">
    <location>
        <begin position="145"/>
        <end position="158"/>
    </location>
</feature>
<feature type="compositionally biased region" description="Low complexity" evidence="5">
    <location>
        <begin position="1291"/>
        <end position="1315"/>
    </location>
</feature>
<feature type="compositionally biased region" description="Polar residues" evidence="5">
    <location>
        <begin position="1229"/>
        <end position="1242"/>
    </location>
</feature>
<dbReference type="RefSeq" id="XP_008718376.1">
    <property type="nucleotide sequence ID" value="XM_008720154.1"/>
</dbReference>
<dbReference type="GO" id="GO:0006357">
    <property type="term" value="P:regulation of transcription by RNA polymerase II"/>
    <property type="evidence" value="ECO:0007669"/>
    <property type="project" value="TreeGrafter"/>
</dbReference>
<feature type="compositionally biased region" description="Polar residues" evidence="5">
    <location>
        <begin position="8"/>
        <end position="18"/>
    </location>
</feature>
<dbReference type="Gene3D" id="3.30.40.10">
    <property type="entry name" value="Zinc/RING finger domain, C3HC4 (zinc finger)"/>
    <property type="match status" value="2"/>
</dbReference>
<dbReference type="PANTHER" id="PTHR47636">
    <property type="entry name" value="TRANSCRIPTIONAL REGULATORY PROTEIN RCO1"/>
    <property type="match status" value="1"/>
</dbReference>
<dbReference type="SUPFAM" id="SSF57903">
    <property type="entry name" value="FYVE/PHD zinc finger"/>
    <property type="match status" value="2"/>
</dbReference>
<proteinExistence type="predicted"/>
<evidence type="ECO:0000259" key="6">
    <source>
        <dbReference type="PROSITE" id="PS50016"/>
    </source>
</evidence>
<feature type="region of interest" description="Disordered" evidence="5">
    <location>
        <begin position="1220"/>
        <end position="1470"/>
    </location>
</feature>
<sequence length="1470" mass="160274">MATRSLRNRMSSRVSSPAVTVDNDGRDRPTETEAGSKEEVDESEWREPPVRSLPPSYKDHKGLERLGVLELQQPLGVPPSQKLLQRLKLTFNRPSNRGTPLPDDEVGSHGMDSEVADTASPMDTEPLARETDPIPVSSPPRGRPSNRDVAEMRSDHPMDTTPSPSKSTFSTTPAPSASAFKPTSIQEHLRQERVQSYVNRAVAEAQERGDWGLVPGLEKIRRNANDKRELWVVLEAIAHQSPTPEQLHIFKKFIKRGIKKHRRNSAHSSSAISQSVMGDSTSFGPGAYLPSSLPGDEPSTFTSPFRMRPSLSSQMHPSSKSNPTSPSSRRAKMDATVSRSPGPKGRGKSPRQRPSRSNSTTSSLSSAKSIPEELAPPGLVEEEAGGDERGVRSGRRQAGERPSAATGSRSARLANNISSINNTDPNSIFNSSANKIISDKLNKSQQAREEAEQEQADVDKRRKRLLRESEVDYNYIPRPVVNERHQLPSYLDDEYPANTLEDGDYPRPPVVHPEPAKPHKVPTLRIGTRAGDKVLMNGTARKRAYDEFFEDDDDSSEALTPLSSSPAPPFAPPPPPGADQSRAATPRASTRSQGPVAKVARKSARVMVSPNKPKNGGITAGFTRAGPRRAAALGNGADSSQEDNDEFCASCGGEGKLLCCDGCTNSFHHACLEPPLDPEEEVIGEWFCPQCQAKRTKDEGDSKAMFGKALRSLDHVIPRAFILPDGIRDYFEGVRTGEEGEYAEFGQPRINNPPKMNRAGFIEEPNYKEPRDAKGKLNICKGCGLGTNGKDLVPCDYCDAKWHLDCVNPPLAIPPRRRAGDKPNASWRCPLHIEQDLVGLGRQAEAAPGDLGGQPRLRRPKNAKPLDVDFPRGFRNNGVIEVELAPDGPAIREIDMEGSIYRLPEQAIRLDFIDRVKKSWYEDKTYPDTANGRRPPRFTTRDYRPTGGTVLHAPMQTTITIKEPEFYKGSQALSIVETAKANAALRRKTLPEQQAILNLSMMARAEEDHVYGDALADLTNALIAEVPERAEQMFIRDERSQLQRLQNLVERRLRILDGRDDAVPHSVSEARQKDASRYSKTVRRDSAPMPGMLPNGSTTKGLRELQPAPQGSFTPLSFSPSDLGAPMLNGQGQYAPPLSQSPYAGPAPPNPGQPSYPFPVATRSGTFAVENWASPASAAPAPVVFNQWQPPQPAVASPVKSPISQPNQFAFVQNQIVNPQVGVPPPLPSHQNTQMPATNPQEGSVPSAHGPSPPPPNAQSIQRQTSIASTSATSIMSGAGGRRGSQTNVWAASSNPPRPASSHANAVPTTNNAPASPGDASAGEVHGASPVSGEQLQTLESATQEKEPLWRTDHETESHSDVWVKREHEREKNVLDPALFCDGTTDAPLEGMHDEAETGDKPQQHTETAAVHGDDDVEMDDPPENIASEGWQHRGQSRSRSRTPQQSRSRSRSHSQHPDSQPIDGEAVEL</sequence>
<dbReference type="CDD" id="cd15535">
    <property type="entry name" value="PHD1_Rco1"/>
    <property type="match status" value="1"/>
</dbReference>